<evidence type="ECO:0000313" key="2">
    <source>
        <dbReference type="EMBL" id="NYY90269.1"/>
    </source>
</evidence>
<dbReference type="Proteomes" id="UP000564836">
    <property type="component" value="Chromosome"/>
</dbReference>
<organism evidence="2">
    <name type="scientific">Bradyrhizobium barranii subsp. barranii</name>
    <dbReference type="NCBI Taxonomy" id="2823807"/>
    <lineage>
        <taxon>Bacteria</taxon>
        <taxon>Pseudomonadati</taxon>
        <taxon>Pseudomonadota</taxon>
        <taxon>Alphaproteobacteria</taxon>
        <taxon>Hyphomicrobiales</taxon>
        <taxon>Nitrobacteraceae</taxon>
        <taxon>Bradyrhizobium</taxon>
        <taxon>Bradyrhizobium barranii</taxon>
    </lineage>
</organism>
<gene>
    <name evidence="3" type="ORF">G6321_00050295</name>
    <name evidence="2" type="ORF">G6321_18110</name>
</gene>
<dbReference type="RefSeq" id="WP_166346967.1">
    <property type="nucleotide sequence ID" value="NZ_CP088280.1"/>
</dbReference>
<reference evidence="2" key="2">
    <citation type="submission" date="2020-06" db="EMBL/GenBank/DDBJ databases">
        <title>Whole Genome Sequence of Bradyrhizobium sp. Strain 323S2.</title>
        <authorList>
            <person name="Bromfield E.S.P."/>
        </authorList>
    </citation>
    <scope>NUCLEOTIDE SEQUENCE [LARGE SCALE GENOMIC DNA]</scope>
    <source>
        <strain evidence="2">323S2</strain>
    </source>
</reference>
<feature type="compositionally biased region" description="Acidic residues" evidence="1">
    <location>
        <begin position="202"/>
        <end position="223"/>
    </location>
</feature>
<evidence type="ECO:0000313" key="3">
    <source>
        <dbReference type="EMBL" id="UGX93687.1"/>
    </source>
</evidence>
<proteinExistence type="predicted"/>
<dbReference type="EMBL" id="CP088280">
    <property type="protein sequence ID" value="UGX93687.1"/>
    <property type="molecule type" value="Genomic_DNA"/>
</dbReference>
<sequence length="297" mass="31878">MTKRSPEFFAELVAAIAQTGSIAAAAKACRCSVSSVWGWLSSSAKGEPGFDVDWMGETVPLHQAVKQAQRLVSAAILDRFRSRLLHGTDEVARFQGRTVFRRDPALDHLDDKSLEQLGITTRYLKDAEGNFIPEMIHHEPPVQGVLALLAAEFPKVWGAKSTVEINQKSSGVKIVRHGYDQPKAPVPVEVVQEAPALAPPSVDDDLSDLLGEESEPVEPEPEAIELPVPEPQPVIQAEPEPPPPTGLTELQRELLSRLKAGPGSTRSAPVRPTGGAADNFEDGVGPGQPRPGGVKVL</sequence>
<dbReference type="EMBL" id="JACBFH010000001">
    <property type="protein sequence ID" value="NYY90269.1"/>
    <property type="molecule type" value="Genomic_DNA"/>
</dbReference>
<name>A0A7Z0QB50_9BRAD</name>
<reference evidence="3 4" key="3">
    <citation type="journal article" date="2022" name="Int. J. Syst. Evol. Microbiol.">
        <title>Strains of Bradyrhizobium barranii sp. nov. associated with legumes native to Canada are symbionts of soybeans and belong to different subspecies (subsp. barranii subsp. nov. and subsp. apii subsp. nov.) and symbiovars (sv. glycinearum and sv. septentrionale).</title>
        <authorList>
            <person name="Bromfield E.S.P."/>
            <person name="Cloutier S."/>
            <person name="Wasai-Hara S."/>
            <person name="Minamisawa K."/>
        </authorList>
    </citation>
    <scope>NUCLEOTIDE SEQUENCE [LARGE SCALE GENOMIC DNA]</scope>
    <source>
        <strain evidence="3 4">323S2</strain>
    </source>
</reference>
<feature type="region of interest" description="Disordered" evidence="1">
    <location>
        <begin position="197"/>
        <end position="297"/>
    </location>
</feature>
<evidence type="ECO:0000256" key="1">
    <source>
        <dbReference type="SAM" id="MobiDB-lite"/>
    </source>
</evidence>
<accession>A0A7Z0QB50</accession>
<protein>
    <submittedName>
        <fullName evidence="2">Uncharacterized protein</fullName>
    </submittedName>
</protein>
<reference evidence="3 4" key="1">
    <citation type="journal article" date="2017" name="Syst. Appl. Microbiol.">
        <title>Soybeans inoculated with root zone soils of Canadian native legumes harbour diverse and novel Bradyrhizobium spp. that possess agricultural potential.</title>
        <authorList>
            <person name="Bromfield E.S.P."/>
            <person name="Cloutier S."/>
            <person name="Tambong J.T."/>
            <person name="Tran Thi T.V."/>
        </authorList>
    </citation>
    <scope>NUCLEOTIDE SEQUENCE [LARGE SCALE GENOMIC DNA]</scope>
    <source>
        <strain evidence="3 4">323S2</strain>
    </source>
</reference>
<dbReference type="AlphaFoldDB" id="A0A7Z0QB50"/>
<evidence type="ECO:0000313" key="4">
    <source>
        <dbReference type="Proteomes" id="UP000564836"/>
    </source>
</evidence>